<keyword evidence="3" id="KW-0274">FAD</keyword>
<evidence type="ECO:0000259" key="6">
    <source>
        <dbReference type="Pfam" id="PF01494"/>
    </source>
</evidence>
<dbReference type="PANTHER" id="PTHR13789">
    <property type="entry name" value="MONOOXYGENASE"/>
    <property type="match status" value="1"/>
</dbReference>
<evidence type="ECO:0000256" key="5">
    <source>
        <dbReference type="ARBA" id="ARBA00023033"/>
    </source>
</evidence>
<dbReference type="PANTHER" id="PTHR13789:SF147">
    <property type="entry name" value="PUTATIVE (AFU_ORTHOLOGUE AFUA_2G01950)-RELATED"/>
    <property type="match status" value="1"/>
</dbReference>
<dbReference type="EMBL" id="JH711588">
    <property type="protein sequence ID" value="EIW75657.1"/>
    <property type="molecule type" value="Genomic_DNA"/>
</dbReference>
<comment type="caution">
    <text evidence="7">The sequence shown here is derived from an EMBL/GenBank/DDBJ whole genome shotgun (WGS) entry which is preliminary data.</text>
</comment>
<name>A0A5M3M997_CONPW</name>
<evidence type="ECO:0000313" key="7">
    <source>
        <dbReference type="EMBL" id="EIW75657.1"/>
    </source>
</evidence>
<dbReference type="OrthoDB" id="1878542at2759"/>
<dbReference type="InterPro" id="IPR050493">
    <property type="entry name" value="FAD-dep_Monooxygenase_BioMet"/>
</dbReference>
<dbReference type="InterPro" id="IPR036188">
    <property type="entry name" value="FAD/NAD-bd_sf"/>
</dbReference>
<dbReference type="GO" id="GO:0004497">
    <property type="term" value="F:monooxygenase activity"/>
    <property type="evidence" value="ECO:0007669"/>
    <property type="project" value="UniProtKB-KW"/>
</dbReference>
<evidence type="ECO:0000256" key="1">
    <source>
        <dbReference type="ARBA" id="ARBA00007992"/>
    </source>
</evidence>
<reference evidence="8" key="1">
    <citation type="journal article" date="2012" name="Science">
        <title>The Paleozoic origin of enzymatic lignin decomposition reconstructed from 31 fungal genomes.</title>
        <authorList>
            <person name="Floudas D."/>
            <person name="Binder M."/>
            <person name="Riley R."/>
            <person name="Barry K."/>
            <person name="Blanchette R.A."/>
            <person name="Henrissat B."/>
            <person name="Martinez A.T."/>
            <person name="Otillar R."/>
            <person name="Spatafora J.W."/>
            <person name="Yadav J.S."/>
            <person name="Aerts A."/>
            <person name="Benoit I."/>
            <person name="Boyd A."/>
            <person name="Carlson A."/>
            <person name="Copeland A."/>
            <person name="Coutinho P.M."/>
            <person name="de Vries R.P."/>
            <person name="Ferreira P."/>
            <person name="Findley K."/>
            <person name="Foster B."/>
            <person name="Gaskell J."/>
            <person name="Glotzer D."/>
            <person name="Gorecki P."/>
            <person name="Heitman J."/>
            <person name="Hesse C."/>
            <person name="Hori C."/>
            <person name="Igarashi K."/>
            <person name="Jurgens J.A."/>
            <person name="Kallen N."/>
            <person name="Kersten P."/>
            <person name="Kohler A."/>
            <person name="Kuees U."/>
            <person name="Kumar T.K.A."/>
            <person name="Kuo A."/>
            <person name="LaButti K."/>
            <person name="Larrondo L.F."/>
            <person name="Lindquist E."/>
            <person name="Ling A."/>
            <person name="Lombard V."/>
            <person name="Lucas S."/>
            <person name="Lundell T."/>
            <person name="Martin R."/>
            <person name="McLaughlin D.J."/>
            <person name="Morgenstern I."/>
            <person name="Morin E."/>
            <person name="Murat C."/>
            <person name="Nagy L.G."/>
            <person name="Nolan M."/>
            <person name="Ohm R.A."/>
            <person name="Patyshakuliyeva A."/>
            <person name="Rokas A."/>
            <person name="Ruiz-Duenas F.J."/>
            <person name="Sabat G."/>
            <person name="Salamov A."/>
            <person name="Samejima M."/>
            <person name="Schmutz J."/>
            <person name="Slot J.C."/>
            <person name="St John F."/>
            <person name="Stenlid J."/>
            <person name="Sun H."/>
            <person name="Sun S."/>
            <person name="Syed K."/>
            <person name="Tsang A."/>
            <person name="Wiebenga A."/>
            <person name="Young D."/>
            <person name="Pisabarro A."/>
            <person name="Eastwood D.C."/>
            <person name="Martin F."/>
            <person name="Cullen D."/>
            <person name="Grigoriev I.V."/>
            <person name="Hibbett D.S."/>
        </authorList>
    </citation>
    <scope>NUCLEOTIDE SEQUENCE [LARGE SCALE GENOMIC DNA]</scope>
    <source>
        <strain evidence="8">RWD-64-598 SS2</strain>
    </source>
</reference>
<feature type="domain" description="FAD-binding" evidence="6">
    <location>
        <begin position="378"/>
        <end position="440"/>
    </location>
</feature>
<dbReference type="RefSeq" id="XP_007774350.1">
    <property type="nucleotide sequence ID" value="XM_007776160.1"/>
</dbReference>
<accession>A0A5M3M997</accession>
<dbReference type="SUPFAM" id="SSF51905">
    <property type="entry name" value="FAD/NAD(P)-binding domain"/>
    <property type="match status" value="1"/>
</dbReference>
<evidence type="ECO:0000256" key="4">
    <source>
        <dbReference type="ARBA" id="ARBA00023002"/>
    </source>
</evidence>
<dbReference type="InterPro" id="IPR002938">
    <property type="entry name" value="FAD-bd"/>
</dbReference>
<organism evidence="7 8">
    <name type="scientific">Coniophora puteana (strain RWD-64-598)</name>
    <name type="common">Brown rot fungus</name>
    <dbReference type="NCBI Taxonomy" id="741705"/>
    <lineage>
        <taxon>Eukaryota</taxon>
        <taxon>Fungi</taxon>
        <taxon>Dikarya</taxon>
        <taxon>Basidiomycota</taxon>
        <taxon>Agaricomycotina</taxon>
        <taxon>Agaricomycetes</taxon>
        <taxon>Agaricomycetidae</taxon>
        <taxon>Boletales</taxon>
        <taxon>Coniophorineae</taxon>
        <taxon>Coniophoraceae</taxon>
        <taxon>Coniophora</taxon>
    </lineage>
</organism>
<dbReference type="GeneID" id="19200375"/>
<proteinExistence type="inferred from homology"/>
<dbReference type="PRINTS" id="PR00420">
    <property type="entry name" value="RNGMNOXGNASE"/>
</dbReference>
<feature type="domain" description="FAD-binding" evidence="6">
    <location>
        <begin position="19"/>
        <end position="231"/>
    </location>
</feature>
<dbReference type="AlphaFoldDB" id="A0A5M3M997"/>
<dbReference type="OMA" id="ATHIWER"/>
<dbReference type="Proteomes" id="UP000053558">
    <property type="component" value="Unassembled WGS sequence"/>
</dbReference>
<dbReference type="GO" id="GO:0071949">
    <property type="term" value="F:FAD binding"/>
    <property type="evidence" value="ECO:0007669"/>
    <property type="project" value="InterPro"/>
</dbReference>
<dbReference type="KEGG" id="cput:CONPUDRAFT_131881"/>
<evidence type="ECO:0000256" key="2">
    <source>
        <dbReference type="ARBA" id="ARBA00022630"/>
    </source>
</evidence>
<keyword evidence="5" id="KW-0503">Monooxygenase</keyword>
<keyword evidence="4" id="KW-0560">Oxidoreductase</keyword>
<gene>
    <name evidence="7" type="ORF">CONPUDRAFT_131881</name>
</gene>
<protein>
    <submittedName>
        <fullName evidence="7">FAD/NAD(P)-binding domain-containing protein</fullName>
    </submittedName>
</protein>
<dbReference type="Gene3D" id="3.50.50.60">
    <property type="entry name" value="FAD/NAD(P)-binding domain"/>
    <property type="match status" value="2"/>
</dbReference>
<evidence type="ECO:0000256" key="3">
    <source>
        <dbReference type="ARBA" id="ARBA00022827"/>
    </source>
</evidence>
<keyword evidence="8" id="KW-1185">Reference proteome</keyword>
<dbReference type="Pfam" id="PF01494">
    <property type="entry name" value="FAD_binding_3"/>
    <property type="match status" value="2"/>
</dbReference>
<sequence length="556" mass="61249">MPGKHTPILPRRTADFLRIVVVGGSIAGLATAYALRESGHHVTVLEQRISPAAYTQSKGGVRCPPNMSRVFDQWGLGHAIEQLVIKADKFTFLEGHSGDNLGLLVLHEKVMKALAADFHYIQHGALMNFLYTLAVEAGVEFHFNSRVTHVDPHAPSVTCISHTYSPSSSPQTYIGDLIVGADGHNSVIRPVVVGPQADHGVRDKRVSVNMVVPCAEMRQHPDLVELTESPEWTLWLADNCAMHGLLVVDPETNDRSYAVVMHVPAPDPSEPSYSDPVFAPGSTDGRSTPVGGAAAWSGIPEGSGPTQRHGRNKSVAFEEGRKEWWEQESWDVRFPVDEAFLLADRFEPRAQKLIRMAEWMIPTVYDIHEPFDSWVHEAGKVVLVGEAAHPLMPNGSHNASMAIEDALTLSTLLSLPLPKSTTPLLLETYEELRSPRVATVQLSERRKRDFICIPSPSPLQQMRDVGLREAKQKALLDWDDADEEGLRATWEEYLDVFGWNCWEGVGGWWVVWGAAAAARANGADRYEEYADGNDGQGVFGLGKMEINVVSRNAIVA</sequence>
<comment type="similarity">
    <text evidence="1">Belongs to the paxM FAD-dependent monooxygenase family.</text>
</comment>
<evidence type="ECO:0000313" key="8">
    <source>
        <dbReference type="Proteomes" id="UP000053558"/>
    </source>
</evidence>
<keyword evidence="2" id="KW-0285">Flavoprotein</keyword>